<evidence type="ECO:0008006" key="3">
    <source>
        <dbReference type="Google" id="ProtNLM"/>
    </source>
</evidence>
<dbReference type="AlphaFoldDB" id="G5ICV3"/>
<comment type="caution">
    <text evidence="1">The sequence shown here is derived from an EMBL/GenBank/DDBJ whole genome shotgun (WGS) entry which is preliminary data.</text>
</comment>
<organism evidence="1 2">
    <name type="scientific">Hungatella hathewayi WAL-18680</name>
    <dbReference type="NCBI Taxonomy" id="742737"/>
    <lineage>
        <taxon>Bacteria</taxon>
        <taxon>Bacillati</taxon>
        <taxon>Bacillota</taxon>
        <taxon>Clostridia</taxon>
        <taxon>Lachnospirales</taxon>
        <taxon>Lachnospiraceae</taxon>
        <taxon>Hungatella</taxon>
    </lineage>
</organism>
<dbReference type="HOGENOM" id="CLU_2287302_0_0_9"/>
<dbReference type="Proteomes" id="UP000005384">
    <property type="component" value="Unassembled WGS sequence"/>
</dbReference>
<dbReference type="RefSeq" id="WP_006779273.1">
    <property type="nucleotide sequence ID" value="NZ_CP040506.1"/>
</dbReference>
<accession>G5ICV3</accession>
<dbReference type="EMBL" id="ADLN01000012">
    <property type="protein sequence ID" value="EHI60724.1"/>
    <property type="molecule type" value="Genomic_DNA"/>
</dbReference>
<dbReference type="OrthoDB" id="1683991at2"/>
<evidence type="ECO:0000313" key="1">
    <source>
        <dbReference type="EMBL" id="EHI60724.1"/>
    </source>
</evidence>
<sequence>MYQVDISPSANHILNMYTDFCVRDNGMECALRLLDSYDEKISFLEMQPKIGCSRLKYIPDKYRVLNFWPHLWFVFQIYEDSQVVKIEYIIDDRQNYGPFLR</sequence>
<dbReference type="InterPro" id="IPR035093">
    <property type="entry name" value="RelE/ParE_toxin_dom_sf"/>
</dbReference>
<protein>
    <recommendedName>
        <fullName evidence="3">Plasmid stabilization system protein</fullName>
    </recommendedName>
</protein>
<name>G5ICV3_9FIRM</name>
<proteinExistence type="predicted"/>
<gene>
    <name evidence="1" type="ORF">HMPREF9473_01288</name>
</gene>
<dbReference type="Gene3D" id="3.30.2310.20">
    <property type="entry name" value="RelE-like"/>
    <property type="match status" value="1"/>
</dbReference>
<reference evidence="1 2" key="1">
    <citation type="submission" date="2011-08" db="EMBL/GenBank/DDBJ databases">
        <title>The Genome Sequence of Clostridium hathewayi WAL-18680.</title>
        <authorList>
            <consortium name="The Broad Institute Genome Sequencing Platform"/>
            <person name="Earl A."/>
            <person name="Ward D."/>
            <person name="Feldgarden M."/>
            <person name="Gevers D."/>
            <person name="Finegold S.M."/>
            <person name="Summanen P.H."/>
            <person name="Molitoris D.R."/>
            <person name="Song M."/>
            <person name="Daigneault M."/>
            <person name="Allen-Vercoe E."/>
            <person name="Young S.K."/>
            <person name="Zeng Q."/>
            <person name="Gargeya S."/>
            <person name="Fitzgerald M."/>
            <person name="Haas B."/>
            <person name="Abouelleil A."/>
            <person name="Alvarado L."/>
            <person name="Arachchi H.M."/>
            <person name="Berlin A."/>
            <person name="Brown A."/>
            <person name="Chapman S.B."/>
            <person name="Chen Z."/>
            <person name="Dunbar C."/>
            <person name="Freedman E."/>
            <person name="Gearin G."/>
            <person name="Gellesch M."/>
            <person name="Goldberg J."/>
            <person name="Griggs A."/>
            <person name="Gujja S."/>
            <person name="Heiman D."/>
            <person name="Howarth C."/>
            <person name="Larson L."/>
            <person name="Lui A."/>
            <person name="MacDonald P.J.P."/>
            <person name="Montmayeur A."/>
            <person name="Murphy C."/>
            <person name="Neiman D."/>
            <person name="Pearson M."/>
            <person name="Priest M."/>
            <person name="Roberts A."/>
            <person name="Saif S."/>
            <person name="Shea T."/>
            <person name="Shenoy N."/>
            <person name="Sisk P."/>
            <person name="Stolte C."/>
            <person name="Sykes S."/>
            <person name="Wortman J."/>
            <person name="Nusbaum C."/>
            <person name="Birren B."/>
        </authorList>
    </citation>
    <scope>NUCLEOTIDE SEQUENCE [LARGE SCALE GENOMIC DNA]</scope>
    <source>
        <strain evidence="1 2">WAL-18680</strain>
    </source>
</reference>
<evidence type="ECO:0000313" key="2">
    <source>
        <dbReference type="Proteomes" id="UP000005384"/>
    </source>
</evidence>
<keyword evidence="2" id="KW-1185">Reference proteome</keyword>